<protein>
    <recommendedName>
        <fullName evidence="4">Retrotransposon gag domain-containing protein</fullName>
    </recommendedName>
</protein>
<dbReference type="EMBL" id="JARBHB010000004">
    <property type="protein sequence ID" value="KAJ8885673.1"/>
    <property type="molecule type" value="Genomic_DNA"/>
</dbReference>
<organism evidence="2 3">
    <name type="scientific">Dryococelus australis</name>
    <dbReference type="NCBI Taxonomy" id="614101"/>
    <lineage>
        <taxon>Eukaryota</taxon>
        <taxon>Metazoa</taxon>
        <taxon>Ecdysozoa</taxon>
        <taxon>Arthropoda</taxon>
        <taxon>Hexapoda</taxon>
        <taxon>Insecta</taxon>
        <taxon>Pterygota</taxon>
        <taxon>Neoptera</taxon>
        <taxon>Polyneoptera</taxon>
        <taxon>Phasmatodea</taxon>
        <taxon>Verophasmatodea</taxon>
        <taxon>Anareolatae</taxon>
        <taxon>Phasmatidae</taxon>
        <taxon>Eurycanthinae</taxon>
        <taxon>Dryococelus</taxon>
    </lineage>
</organism>
<gene>
    <name evidence="2" type="ORF">PR048_011871</name>
</gene>
<name>A0ABQ9HMU8_9NEOP</name>
<comment type="caution">
    <text evidence="2">The sequence shown here is derived from an EMBL/GenBank/DDBJ whole genome shotgun (WGS) entry which is preliminary data.</text>
</comment>
<feature type="coiled-coil region" evidence="1">
    <location>
        <begin position="16"/>
        <end position="69"/>
    </location>
</feature>
<evidence type="ECO:0000313" key="2">
    <source>
        <dbReference type="EMBL" id="KAJ8885673.1"/>
    </source>
</evidence>
<evidence type="ECO:0000256" key="1">
    <source>
        <dbReference type="SAM" id="Coils"/>
    </source>
</evidence>
<evidence type="ECO:0008006" key="4">
    <source>
        <dbReference type="Google" id="ProtNLM"/>
    </source>
</evidence>
<keyword evidence="3" id="KW-1185">Reference proteome</keyword>
<evidence type="ECO:0000313" key="3">
    <source>
        <dbReference type="Proteomes" id="UP001159363"/>
    </source>
</evidence>
<keyword evidence="1" id="KW-0175">Coiled coil</keyword>
<proteinExistence type="predicted"/>
<reference evidence="2 3" key="1">
    <citation type="submission" date="2023-02" db="EMBL/GenBank/DDBJ databases">
        <title>LHISI_Scaffold_Assembly.</title>
        <authorList>
            <person name="Stuart O.P."/>
            <person name="Cleave R."/>
            <person name="Magrath M.J.L."/>
            <person name="Mikheyev A.S."/>
        </authorList>
    </citation>
    <scope>NUCLEOTIDE SEQUENCE [LARGE SCALE GENOMIC DNA]</scope>
    <source>
        <strain evidence="2">Daus_M_001</strain>
        <tissue evidence="2">Leg muscle</tissue>
    </source>
</reference>
<sequence>MRIVLQTLMVKITSSQEDTKRDIKTAKREQDALMETMMANLTSGMANITSEINEQNENLKQEIASSKENTRHEITNLVGKIDATRSELTEHISGVSASFETKLGSMQQELATVNKEVMLTREEVARTTADLGELETRVKTLEIRPESQVNPGYVNDDPDILRCLKFSLKSTAQYWPEVVKNSFTTYSEFRSKFLEQFWNKKIQGNLRAKLHTERFYPGKGKKLEEHLSEVYDKSKQLTPPVSDEEFAAMILHQLPNKYQTHWSGRLDHDLASFREGLLEFDRIERLQRSQFNRDGDENNQANKPPPL</sequence>
<dbReference type="Proteomes" id="UP001159363">
    <property type="component" value="Chromosome X"/>
</dbReference>
<accession>A0ABQ9HMU8</accession>